<comment type="caution">
    <text evidence="6">The sequence shown here is derived from an EMBL/GenBank/DDBJ whole genome shotgun (WGS) entry which is preliminary data.</text>
</comment>
<dbReference type="Pfam" id="PF00271">
    <property type="entry name" value="Helicase_C"/>
    <property type="match status" value="1"/>
</dbReference>
<dbReference type="GO" id="GO:0043138">
    <property type="term" value="F:3'-5' DNA helicase activity"/>
    <property type="evidence" value="ECO:0007669"/>
    <property type="project" value="TreeGrafter"/>
</dbReference>
<dbReference type="SMART" id="SM00490">
    <property type="entry name" value="HELICc"/>
    <property type="match status" value="1"/>
</dbReference>
<gene>
    <name evidence="6" type="ORF">DS832_04310</name>
</gene>
<name>A0A3R6UVH5_9LACO</name>
<proteinExistence type="predicted"/>
<dbReference type="SUPFAM" id="SSF52540">
    <property type="entry name" value="P-loop containing nucleoside triphosphate hydrolases"/>
    <property type="match status" value="1"/>
</dbReference>
<dbReference type="InterPro" id="IPR014001">
    <property type="entry name" value="Helicase_ATP-bd"/>
</dbReference>
<dbReference type="GO" id="GO:0006302">
    <property type="term" value="P:double-strand break repair"/>
    <property type="evidence" value="ECO:0007669"/>
    <property type="project" value="TreeGrafter"/>
</dbReference>
<dbReference type="GO" id="GO:0003677">
    <property type="term" value="F:DNA binding"/>
    <property type="evidence" value="ECO:0007669"/>
    <property type="project" value="UniProtKB-KW"/>
</dbReference>
<keyword evidence="2" id="KW-0067">ATP-binding</keyword>
<keyword evidence="6" id="KW-0378">Hydrolase</keyword>
<dbReference type="GO" id="GO:0005524">
    <property type="term" value="F:ATP binding"/>
    <property type="evidence" value="ECO:0007669"/>
    <property type="project" value="UniProtKB-KW"/>
</dbReference>
<dbReference type="PROSITE" id="PS51194">
    <property type="entry name" value="HELICASE_CTER"/>
    <property type="match status" value="1"/>
</dbReference>
<evidence type="ECO:0000256" key="1">
    <source>
        <dbReference type="ARBA" id="ARBA00022741"/>
    </source>
</evidence>
<sequence length="432" mass="49881">MGDNLQETKDLSGRLIVTTKDNPQSQKFPALISLANDQFRCQRCQMVNCQSTYSITSQLFYCPECLVLGRLTNQDYLIAYPEQNDFIVPPHPLTWTGTLTPKQHAISCQLCQVQMNKQEHLVWAVTGSGKTEMLFAMLAQAIRQGERIALTAPRVDVCNELYPRIKAAFRTTGVSLLHGQGANHYYYSQILICTVHQLLKFRAAFDLLILDECDSYPYVNNPLLHQAVQQAVKKRHTLIYLSATPSPEYQQQIAQGQLNYSLLNRRFHGHDLPEPQFRLIWRQRFNCLNKQLLHSITTLYQKQQRFLLFVDSIKQAEFISQLLHQELPNLQQTFVHAKDPLRGQKVQAFRDNQWQALVTTTILERGVTFFNIDVMVWQADSRRFNAQTLIQIAGRAGRSAEHSDNQVIFFAKQYTLAIDQAIRQIRRLNQDE</sequence>
<evidence type="ECO:0000256" key="3">
    <source>
        <dbReference type="ARBA" id="ARBA00023125"/>
    </source>
</evidence>
<dbReference type="PANTHER" id="PTHR30580:SF1">
    <property type="entry name" value="COMF OPERON PROTEIN 1"/>
    <property type="match status" value="1"/>
</dbReference>
<protein>
    <submittedName>
        <fullName evidence="6">DNA/RNA helicase</fullName>
    </submittedName>
</protein>
<dbReference type="RefSeq" id="WP_118910534.1">
    <property type="nucleotide sequence ID" value="NZ_QOCS01000008.1"/>
</dbReference>
<keyword evidence="3" id="KW-0238">DNA-binding</keyword>
<organism evidence="6 7">
    <name type="scientific">Bombilactobacillus bombi</name>
    <dbReference type="NCBI Taxonomy" id="1303590"/>
    <lineage>
        <taxon>Bacteria</taxon>
        <taxon>Bacillati</taxon>
        <taxon>Bacillota</taxon>
        <taxon>Bacilli</taxon>
        <taxon>Lactobacillales</taxon>
        <taxon>Lactobacillaceae</taxon>
        <taxon>Bombilactobacillus</taxon>
    </lineage>
</organism>
<evidence type="ECO:0000313" key="6">
    <source>
        <dbReference type="EMBL" id="RHW47375.1"/>
    </source>
</evidence>
<keyword evidence="6" id="KW-0347">Helicase</keyword>
<feature type="domain" description="Helicase ATP-binding" evidence="4">
    <location>
        <begin position="111"/>
        <end position="263"/>
    </location>
</feature>
<reference evidence="6 7" key="1">
    <citation type="submission" date="2018-07" db="EMBL/GenBank/DDBJ databases">
        <title>Genome sequences of six Lactobacillus spp. isolated from bumble bee guts.</title>
        <authorList>
            <person name="Motta E.V.S."/>
            <person name="Moran N.A."/>
        </authorList>
    </citation>
    <scope>NUCLEOTIDE SEQUENCE [LARGE SCALE GENOMIC DNA]</scope>
    <source>
        <strain evidence="6 7">LV-8.1</strain>
    </source>
</reference>
<dbReference type="GO" id="GO:0006270">
    <property type="term" value="P:DNA replication initiation"/>
    <property type="evidence" value="ECO:0007669"/>
    <property type="project" value="TreeGrafter"/>
</dbReference>
<evidence type="ECO:0000256" key="2">
    <source>
        <dbReference type="ARBA" id="ARBA00022840"/>
    </source>
</evidence>
<dbReference type="PANTHER" id="PTHR30580">
    <property type="entry name" value="PRIMOSOMAL PROTEIN N"/>
    <property type="match status" value="1"/>
</dbReference>
<dbReference type="InterPro" id="IPR011545">
    <property type="entry name" value="DEAD/DEAH_box_helicase_dom"/>
</dbReference>
<dbReference type="PROSITE" id="PS51192">
    <property type="entry name" value="HELICASE_ATP_BIND_1"/>
    <property type="match status" value="1"/>
</dbReference>
<evidence type="ECO:0000259" key="5">
    <source>
        <dbReference type="PROSITE" id="PS51194"/>
    </source>
</evidence>
<feature type="domain" description="Helicase C-terminal" evidence="5">
    <location>
        <begin position="295"/>
        <end position="432"/>
    </location>
</feature>
<evidence type="ECO:0000313" key="7">
    <source>
        <dbReference type="Proteomes" id="UP000284822"/>
    </source>
</evidence>
<dbReference type="Pfam" id="PF00270">
    <property type="entry name" value="DEAD"/>
    <property type="match status" value="1"/>
</dbReference>
<evidence type="ECO:0000259" key="4">
    <source>
        <dbReference type="PROSITE" id="PS51192"/>
    </source>
</evidence>
<dbReference type="GO" id="GO:0006310">
    <property type="term" value="P:DNA recombination"/>
    <property type="evidence" value="ECO:0007669"/>
    <property type="project" value="TreeGrafter"/>
</dbReference>
<dbReference type="EMBL" id="QOCS01000008">
    <property type="protein sequence ID" value="RHW47375.1"/>
    <property type="molecule type" value="Genomic_DNA"/>
</dbReference>
<dbReference type="SMART" id="SM00487">
    <property type="entry name" value="DEXDc"/>
    <property type="match status" value="1"/>
</dbReference>
<dbReference type="Gene3D" id="3.40.50.300">
    <property type="entry name" value="P-loop containing nucleotide triphosphate hydrolases"/>
    <property type="match status" value="2"/>
</dbReference>
<accession>A0A3R6UVH5</accession>
<keyword evidence="1" id="KW-0547">Nucleotide-binding</keyword>
<dbReference type="Proteomes" id="UP000284822">
    <property type="component" value="Unassembled WGS sequence"/>
</dbReference>
<dbReference type="InterPro" id="IPR027417">
    <property type="entry name" value="P-loop_NTPase"/>
</dbReference>
<dbReference type="InterPro" id="IPR001650">
    <property type="entry name" value="Helicase_C-like"/>
</dbReference>
<dbReference type="AlphaFoldDB" id="A0A3R6UVH5"/>